<comment type="catalytic activity">
    <reaction evidence="7">
        <text>aldehydo-D-galacturonate = keto-D-tagaturonate</text>
        <dbReference type="Rhea" id="RHEA:27702"/>
        <dbReference type="ChEBI" id="CHEBI:12952"/>
        <dbReference type="ChEBI" id="CHEBI:17886"/>
    </reaction>
</comment>
<dbReference type="OrthoDB" id="9766564at2"/>
<evidence type="ECO:0000256" key="1">
    <source>
        <dbReference type="ARBA" id="ARBA00001165"/>
    </source>
</evidence>
<dbReference type="Proteomes" id="UP000095768">
    <property type="component" value="Unassembled WGS sequence"/>
</dbReference>
<gene>
    <name evidence="9" type="primary">uxaC_1</name>
    <name evidence="7" type="synonym">uxaC</name>
    <name evidence="9" type="ORF">SAMEA2297795_00572</name>
    <name evidence="8" type="ORF">SAMEA2297796_00053</name>
</gene>
<dbReference type="Proteomes" id="UP000095412">
    <property type="component" value="Unassembled WGS sequence"/>
</dbReference>
<sequence length="468" mass="53953">MALIKDDFLLNNKTAVKLYEKVKDLPIYDFHCHLDPKEIYENKNYETITQLWLSGDHYKWRLMRAYGIDEDLITGDADDFEKFKAFMQMLPYAVVNPMYHWCALELKRYFNEDTDLDKVNIKKLYKTLNRKLAKSSHTPQNLIKWSNVKVVCTTDDPCDDLEYHRLLNEDKKVTFKVIPTFRPDSYVFLSSATIQEKINKLDQATKRNINDLSSYIEALKARIHYFDRQGARSSDQSFEKTPLMTASSEEATAIYTALLNGENVSETQQYELAGYILTEISKVYHELKWVVQYHLGPTRNNNTSMYEQVGADSGFDSVGEQLSAKKLNAMLDHLEQHQALSDTIIYPNNGNDHLMVQATAGNFTNSVHKVQLGAAWWFNDTKEGMERHLVDYANVGLLSEFVGMLTDSRSMISYTRHEYFRRILCNFLGEKIEKGEIALSASTIDEMVKAICYNNAVNLFKIEGAKEA</sequence>
<dbReference type="AlphaFoldDB" id="A0A1D4I6L4"/>
<dbReference type="SUPFAM" id="SSF51556">
    <property type="entry name" value="Metallo-dependent hydrolases"/>
    <property type="match status" value="1"/>
</dbReference>
<evidence type="ECO:0000256" key="4">
    <source>
        <dbReference type="ARBA" id="ARBA00012546"/>
    </source>
</evidence>
<dbReference type="Pfam" id="PF02614">
    <property type="entry name" value="UxaC"/>
    <property type="match status" value="1"/>
</dbReference>
<reference evidence="9 11" key="2">
    <citation type="submission" date="2016-09" db="EMBL/GenBank/DDBJ databases">
        <authorList>
            <consortium name="Pathogen Informatics"/>
        </authorList>
    </citation>
    <scope>NUCLEOTIDE SEQUENCE [LARGE SCALE GENOMIC DNA]</scope>
    <source>
        <strain evidence="9 11">82B</strain>
    </source>
</reference>
<accession>A0A1D4I6L4</accession>
<evidence type="ECO:0000256" key="7">
    <source>
        <dbReference type="HAMAP-Rule" id="MF_00675"/>
    </source>
</evidence>
<dbReference type="RefSeq" id="WP_081333045.1">
    <property type="nucleotide sequence ID" value="NZ_FMPG01000001.1"/>
</dbReference>
<evidence type="ECO:0000256" key="6">
    <source>
        <dbReference type="ARBA" id="ARBA00023235"/>
    </source>
</evidence>
<comment type="similarity">
    <text evidence="3 7">Belongs to the metallo-dependent hydrolases superfamily. Uronate isomerase family.</text>
</comment>
<comment type="pathway">
    <text evidence="2 7">Carbohydrate metabolism; pentose and glucuronate interconversion.</text>
</comment>
<dbReference type="PANTHER" id="PTHR30068:SF4">
    <property type="entry name" value="URONATE ISOMERASE"/>
    <property type="match status" value="1"/>
</dbReference>
<dbReference type="EMBL" id="FMPG01000001">
    <property type="protein sequence ID" value="SCS45197.1"/>
    <property type="molecule type" value="Genomic_DNA"/>
</dbReference>
<dbReference type="UniPathway" id="UPA00246"/>
<evidence type="ECO:0000256" key="5">
    <source>
        <dbReference type="ARBA" id="ARBA00020555"/>
    </source>
</evidence>
<evidence type="ECO:0000256" key="2">
    <source>
        <dbReference type="ARBA" id="ARBA00004892"/>
    </source>
</evidence>
<dbReference type="Gene3D" id="1.10.2020.10">
    <property type="entry name" value="uronate isomerase, domain 2, chain A"/>
    <property type="match status" value="1"/>
</dbReference>
<comment type="catalytic activity">
    <reaction evidence="1 7">
        <text>D-glucuronate = D-fructuronate</text>
        <dbReference type="Rhea" id="RHEA:13049"/>
        <dbReference type="ChEBI" id="CHEBI:58720"/>
        <dbReference type="ChEBI" id="CHEBI:59863"/>
        <dbReference type="EC" id="5.3.1.12"/>
    </reaction>
</comment>
<proteinExistence type="inferred from homology"/>
<dbReference type="EC" id="5.3.1.12" evidence="4 7"/>
<dbReference type="InterPro" id="IPR003766">
    <property type="entry name" value="Uronate_isomerase"/>
</dbReference>
<dbReference type="HAMAP" id="MF_00675">
    <property type="entry name" value="UxaC"/>
    <property type="match status" value="1"/>
</dbReference>
<evidence type="ECO:0000313" key="8">
    <source>
        <dbReference type="EMBL" id="SCS20466.1"/>
    </source>
</evidence>
<dbReference type="GO" id="GO:0008880">
    <property type="term" value="F:glucuronate isomerase activity"/>
    <property type="evidence" value="ECO:0007669"/>
    <property type="project" value="UniProtKB-UniRule"/>
</dbReference>
<dbReference type="Gene3D" id="3.20.20.140">
    <property type="entry name" value="Metal-dependent hydrolases"/>
    <property type="match status" value="1"/>
</dbReference>
<reference evidence="8 10" key="1">
    <citation type="submission" date="2016-09" db="EMBL/GenBank/DDBJ databases">
        <authorList>
            <consortium name="Pathogen Informatics"/>
            <person name="Sun Q."/>
            <person name="Inoue M."/>
        </authorList>
    </citation>
    <scope>NUCLEOTIDE SEQUENCE [LARGE SCALE GENOMIC DNA]</scope>
    <source>
        <strain evidence="8 10">82C</strain>
    </source>
</reference>
<keyword evidence="10" id="KW-1185">Reference proteome</keyword>
<dbReference type="NCBIfam" id="NF002794">
    <property type="entry name" value="PRK02925.1"/>
    <property type="match status" value="1"/>
</dbReference>
<dbReference type="GO" id="GO:0019698">
    <property type="term" value="P:D-galacturonate catabolic process"/>
    <property type="evidence" value="ECO:0007669"/>
    <property type="project" value="TreeGrafter"/>
</dbReference>
<keyword evidence="6 7" id="KW-0413">Isomerase</keyword>
<protein>
    <recommendedName>
        <fullName evidence="5 7">Uronate isomerase</fullName>
        <ecNumber evidence="4 7">5.3.1.12</ecNumber>
    </recommendedName>
    <alternativeName>
        <fullName evidence="7">Glucuronate isomerase</fullName>
    </alternativeName>
    <alternativeName>
        <fullName evidence="7">Uronic isomerase</fullName>
    </alternativeName>
</protein>
<organism evidence="9 11">
    <name type="scientific">Staphylococcus caeli</name>
    <dbReference type="NCBI Taxonomy" id="2201815"/>
    <lineage>
        <taxon>Bacteria</taxon>
        <taxon>Bacillati</taxon>
        <taxon>Bacillota</taxon>
        <taxon>Bacilli</taxon>
        <taxon>Bacillales</taxon>
        <taxon>Staphylococcaceae</taxon>
        <taxon>Staphylococcus</taxon>
    </lineage>
</organism>
<evidence type="ECO:0000313" key="11">
    <source>
        <dbReference type="Proteomes" id="UP000095768"/>
    </source>
</evidence>
<name>A0A1D4I6L4_9STAP</name>
<dbReference type="EMBL" id="FMPI01000001">
    <property type="protein sequence ID" value="SCS20466.1"/>
    <property type="molecule type" value="Genomic_DNA"/>
</dbReference>
<evidence type="ECO:0000313" key="10">
    <source>
        <dbReference type="Proteomes" id="UP000095412"/>
    </source>
</evidence>
<dbReference type="InterPro" id="IPR032466">
    <property type="entry name" value="Metal_Hydrolase"/>
</dbReference>
<evidence type="ECO:0000313" key="9">
    <source>
        <dbReference type="EMBL" id="SCS45197.1"/>
    </source>
</evidence>
<dbReference type="PANTHER" id="PTHR30068">
    <property type="entry name" value="URONATE ISOMERASE"/>
    <property type="match status" value="1"/>
</dbReference>
<evidence type="ECO:0000256" key="3">
    <source>
        <dbReference type="ARBA" id="ARBA00008397"/>
    </source>
</evidence>
<dbReference type="GO" id="GO:0042840">
    <property type="term" value="P:D-glucuronate catabolic process"/>
    <property type="evidence" value="ECO:0007669"/>
    <property type="project" value="TreeGrafter"/>
</dbReference>